<dbReference type="GO" id="GO:0005524">
    <property type="term" value="F:ATP binding"/>
    <property type="evidence" value="ECO:0007669"/>
    <property type="project" value="UniProtKB-UniRule"/>
</dbReference>
<dbReference type="SMART" id="SM00072">
    <property type="entry name" value="GuKc"/>
    <property type="match status" value="1"/>
</dbReference>
<evidence type="ECO:0000256" key="7">
    <source>
        <dbReference type="ARBA" id="ARBA00022840"/>
    </source>
</evidence>
<keyword evidence="5 9" id="KW-0547">Nucleotide-binding</keyword>
<protein>
    <recommendedName>
        <fullName evidence="3 9">Guanylate kinase</fullName>
        <ecNumber evidence="2 9">2.7.4.8</ecNumber>
    </recommendedName>
    <alternativeName>
        <fullName evidence="8 9">GMP kinase</fullName>
    </alternativeName>
</protein>
<keyword evidence="9" id="KW-0963">Cytoplasm</keyword>
<evidence type="ECO:0000256" key="6">
    <source>
        <dbReference type="ARBA" id="ARBA00022777"/>
    </source>
</evidence>
<evidence type="ECO:0000256" key="5">
    <source>
        <dbReference type="ARBA" id="ARBA00022741"/>
    </source>
</evidence>
<evidence type="ECO:0000313" key="12">
    <source>
        <dbReference type="Proteomes" id="UP000253083"/>
    </source>
</evidence>
<evidence type="ECO:0000256" key="2">
    <source>
        <dbReference type="ARBA" id="ARBA00012961"/>
    </source>
</evidence>
<dbReference type="Gene3D" id="3.30.63.10">
    <property type="entry name" value="Guanylate Kinase phosphate binding domain"/>
    <property type="match status" value="1"/>
</dbReference>
<dbReference type="EMBL" id="QNRT01000005">
    <property type="protein sequence ID" value="RBP48927.1"/>
    <property type="molecule type" value="Genomic_DNA"/>
</dbReference>
<dbReference type="AlphaFoldDB" id="A0A395JJ12"/>
<dbReference type="InterPro" id="IPR020590">
    <property type="entry name" value="Guanylate_kinase_CS"/>
</dbReference>
<evidence type="ECO:0000256" key="9">
    <source>
        <dbReference type="HAMAP-Rule" id="MF_00328"/>
    </source>
</evidence>
<keyword evidence="7 9" id="KW-0067">ATP-binding</keyword>
<dbReference type="InParanoid" id="A0A395JJ12"/>
<dbReference type="RefSeq" id="WP_113955516.1">
    <property type="nucleotide sequence ID" value="NZ_QNRT01000005.1"/>
</dbReference>
<comment type="caution">
    <text evidence="11">The sequence shown here is derived from an EMBL/GenBank/DDBJ whole genome shotgun (WGS) entry which is preliminary data.</text>
</comment>
<keyword evidence="12" id="KW-1185">Reference proteome</keyword>
<dbReference type="GO" id="GO:0004385">
    <property type="term" value="F:GMP kinase activity"/>
    <property type="evidence" value="ECO:0007669"/>
    <property type="project" value="UniProtKB-UniRule"/>
</dbReference>
<dbReference type="PANTHER" id="PTHR23117:SF13">
    <property type="entry name" value="GUANYLATE KINASE"/>
    <property type="match status" value="1"/>
</dbReference>
<comment type="subcellular location">
    <subcellularLocation>
        <location evidence="9">Cytoplasm</location>
    </subcellularLocation>
</comment>
<dbReference type="InterPro" id="IPR017665">
    <property type="entry name" value="Guanylate_kinase"/>
</dbReference>
<comment type="function">
    <text evidence="9">Essential for recycling GMP and indirectly, cGMP.</text>
</comment>
<comment type="catalytic activity">
    <reaction evidence="9">
        <text>GMP + ATP = GDP + ADP</text>
        <dbReference type="Rhea" id="RHEA:20780"/>
        <dbReference type="ChEBI" id="CHEBI:30616"/>
        <dbReference type="ChEBI" id="CHEBI:58115"/>
        <dbReference type="ChEBI" id="CHEBI:58189"/>
        <dbReference type="ChEBI" id="CHEBI:456216"/>
        <dbReference type="EC" id="2.7.4.8"/>
    </reaction>
</comment>
<dbReference type="Gene3D" id="3.40.50.300">
    <property type="entry name" value="P-loop containing nucleotide triphosphate hydrolases"/>
    <property type="match status" value="2"/>
</dbReference>
<proteinExistence type="inferred from homology"/>
<dbReference type="PROSITE" id="PS00856">
    <property type="entry name" value="GUANYLATE_KINASE_1"/>
    <property type="match status" value="1"/>
</dbReference>
<dbReference type="OrthoDB" id="9808150at2"/>
<dbReference type="InterPro" id="IPR008144">
    <property type="entry name" value="Guanylate_kin-like_dom"/>
</dbReference>
<gene>
    <name evidence="9" type="primary">gmk</name>
    <name evidence="11" type="ORF">DFR28_105267</name>
</gene>
<feature type="binding site" evidence="9">
    <location>
        <begin position="10"/>
        <end position="17"/>
    </location>
    <ligand>
        <name>ATP</name>
        <dbReference type="ChEBI" id="CHEBI:30616"/>
    </ligand>
</feature>
<dbReference type="GO" id="GO:0005829">
    <property type="term" value="C:cytosol"/>
    <property type="evidence" value="ECO:0007669"/>
    <property type="project" value="TreeGrafter"/>
</dbReference>
<dbReference type="Pfam" id="PF00625">
    <property type="entry name" value="Guanylate_kin"/>
    <property type="match status" value="1"/>
</dbReference>
<evidence type="ECO:0000256" key="8">
    <source>
        <dbReference type="ARBA" id="ARBA00030128"/>
    </source>
</evidence>
<dbReference type="InterPro" id="IPR027417">
    <property type="entry name" value="P-loop_NTPase"/>
</dbReference>
<dbReference type="Proteomes" id="UP000253083">
    <property type="component" value="Unassembled WGS sequence"/>
</dbReference>
<dbReference type="PANTHER" id="PTHR23117">
    <property type="entry name" value="GUANYLATE KINASE-RELATED"/>
    <property type="match status" value="1"/>
</dbReference>
<name>A0A395JJ12_9GAMM</name>
<dbReference type="EC" id="2.7.4.8" evidence="2 9"/>
<dbReference type="FunCoup" id="A0A395JJ12">
    <property type="interactions" value="526"/>
</dbReference>
<dbReference type="FunFam" id="3.30.63.10:FF:000002">
    <property type="entry name" value="Guanylate kinase 1"/>
    <property type="match status" value="1"/>
</dbReference>
<dbReference type="NCBIfam" id="TIGR03263">
    <property type="entry name" value="guanyl_kin"/>
    <property type="match status" value="1"/>
</dbReference>
<comment type="similarity">
    <text evidence="1 9">Belongs to the guanylate kinase family.</text>
</comment>
<feature type="domain" description="Guanylate kinase-like" evidence="10">
    <location>
        <begin position="3"/>
        <end position="181"/>
    </location>
</feature>
<dbReference type="PROSITE" id="PS50052">
    <property type="entry name" value="GUANYLATE_KINASE_2"/>
    <property type="match status" value="1"/>
</dbReference>
<evidence type="ECO:0000256" key="1">
    <source>
        <dbReference type="ARBA" id="ARBA00005790"/>
    </source>
</evidence>
<reference evidence="11 12" key="1">
    <citation type="submission" date="2018-06" db="EMBL/GenBank/DDBJ databases">
        <title>Genomic Encyclopedia of Type Strains, Phase IV (KMG-IV): sequencing the most valuable type-strain genomes for metagenomic binning, comparative biology and taxonomic classification.</title>
        <authorList>
            <person name="Goeker M."/>
        </authorList>
    </citation>
    <scope>NUCLEOTIDE SEQUENCE [LARGE SCALE GENOMIC DNA]</scope>
    <source>
        <strain evidence="11 12">DSM 24032</strain>
    </source>
</reference>
<accession>A0A395JJ12</accession>
<dbReference type="InterPro" id="IPR008145">
    <property type="entry name" value="GK/Ca_channel_bsu"/>
</dbReference>
<organism evidence="11 12">
    <name type="scientific">Arenicella xantha</name>
    <dbReference type="NCBI Taxonomy" id="644221"/>
    <lineage>
        <taxon>Bacteria</taxon>
        <taxon>Pseudomonadati</taxon>
        <taxon>Pseudomonadota</taxon>
        <taxon>Gammaproteobacteria</taxon>
        <taxon>Arenicellales</taxon>
        <taxon>Arenicellaceae</taxon>
        <taxon>Arenicella</taxon>
    </lineage>
</organism>
<evidence type="ECO:0000259" key="10">
    <source>
        <dbReference type="PROSITE" id="PS50052"/>
    </source>
</evidence>
<evidence type="ECO:0000256" key="3">
    <source>
        <dbReference type="ARBA" id="ARBA00016296"/>
    </source>
</evidence>
<sequence length="205" mass="22611">MTGKLFIISAPSGAGKTSLARALIANFGNATMSVSHTTRLRRTGETEGVDYHFVTQSEFLGMADQGVFLEYAEVYGNYYGTSRVAVQRKLDADTHVLLDIDWQGARLVRAQMPEAVSISILPPSVGELERRLRSRGSDSEDVIQNRMQQALDEMQHCREADFIVMNDDFNQALDDLTLILAGESDRIRPLTVDLDELLANSGSVG</sequence>
<dbReference type="CDD" id="cd00071">
    <property type="entry name" value="GMPK"/>
    <property type="match status" value="1"/>
</dbReference>
<keyword evidence="6 9" id="KW-0418">Kinase</keyword>
<keyword evidence="4 9" id="KW-0808">Transferase</keyword>
<evidence type="ECO:0000256" key="4">
    <source>
        <dbReference type="ARBA" id="ARBA00022679"/>
    </source>
</evidence>
<evidence type="ECO:0000313" key="11">
    <source>
        <dbReference type="EMBL" id="RBP48927.1"/>
    </source>
</evidence>
<dbReference type="HAMAP" id="MF_00328">
    <property type="entry name" value="Guanylate_kinase"/>
    <property type="match status" value="1"/>
</dbReference>
<dbReference type="SUPFAM" id="SSF52540">
    <property type="entry name" value="P-loop containing nucleoside triphosphate hydrolases"/>
    <property type="match status" value="1"/>
</dbReference>